<accession>A0A2S2DSA2</accession>
<organism evidence="1 2">
    <name type="scientific">Aquirufa nivalisilvae</name>
    <dbReference type="NCBI Taxonomy" id="2516557"/>
    <lineage>
        <taxon>Bacteria</taxon>
        <taxon>Pseudomonadati</taxon>
        <taxon>Bacteroidota</taxon>
        <taxon>Cytophagia</taxon>
        <taxon>Cytophagales</taxon>
        <taxon>Flectobacillaceae</taxon>
        <taxon>Aquirufa</taxon>
    </lineage>
</organism>
<dbReference type="SMART" id="SM00850">
    <property type="entry name" value="LytTR"/>
    <property type="match status" value="1"/>
</dbReference>
<proteinExistence type="predicted"/>
<protein>
    <submittedName>
        <fullName evidence="1">Chemotaxis response regulator protein-glutamate methylesterase</fullName>
    </submittedName>
</protein>
<dbReference type="GO" id="GO:0000156">
    <property type="term" value="F:phosphorelay response regulator activity"/>
    <property type="evidence" value="ECO:0007669"/>
    <property type="project" value="InterPro"/>
</dbReference>
<dbReference type="Proteomes" id="UP000245468">
    <property type="component" value="Chromosome"/>
</dbReference>
<reference evidence="2" key="1">
    <citation type="submission" date="2018-05" db="EMBL/GenBank/DDBJ databases">
        <title>Pseudarcicella sp. HME7025 Genome sequencing and assembly.</title>
        <authorList>
            <person name="Kim H."/>
            <person name="Kang H."/>
            <person name="Joh K."/>
        </authorList>
    </citation>
    <scope>NUCLEOTIDE SEQUENCE [LARGE SCALE GENOMIC DNA]</scope>
    <source>
        <strain evidence="2">HME7025</strain>
    </source>
</reference>
<gene>
    <name evidence="1" type="ORF">HME7025_00398</name>
</gene>
<dbReference type="PANTHER" id="PTHR37299">
    <property type="entry name" value="TRANSCRIPTIONAL REGULATOR-RELATED"/>
    <property type="match status" value="1"/>
</dbReference>
<keyword evidence="2" id="KW-1185">Reference proteome</keyword>
<dbReference type="InterPro" id="IPR011006">
    <property type="entry name" value="CheY-like_superfamily"/>
</dbReference>
<evidence type="ECO:0000313" key="2">
    <source>
        <dbReference type="Proteomes" id="UP000245468"/>
    </source>
</evidence>
<name>A0A2S2DSA2_9BACT</name>
<evidence type="ECO:0000313" key="1">
    <source>
        <dbReference type="EMBL" id="AWL08271.1"/>
    </source>
</evidence>
<dbReference type="InterPro" id="IPR007492">
    <property type="entry name" value="LytTR_DNA-bd_dom"/>
</dbReference>
<dbReference type="SUPFAM" id="SSF52172">
    <property type="entry name" value="CheY-like"/>
    <property type="match status" value="1"/>
</dbReference>
<dbReference type="Gene3D" id="2.40.50.1020">
    <property type="entry name" value="LytTr DNA-binding domain"/>
    <property type="match status" value="1"/>
</dbReference>
<dbReference type="SMART" id="SM00448">
    <property type="entry name" value="REC"/>
    <property type="match status" value="1"/>
</dbReference>
<dbReference type="GO" id="GO:0003677">
    <property type="term" value="F:DNA binding"/>
    <property type="evidence" value="ECO:0007669"/>
    <property type="project" value="InterPro"/>
</dbReference>
<sequence>MNAIIIDDERLARNELKRLLENFPHIQVIGEAANTDEAGALIEELHPDVIFLDIQMPGKTGFEWLEEWDGYLPEVIFTTAFDEYALKAFEVNALDYVLKPIELSRLSESVQKLEKQLANKTKTHPEQVSVSPQHFLSAQDQIFVKDGEKCWFVRLDKVRLCESMGNYVRLFFDDQKPLVLKSLNALEDRLDPKVFFRANRKHIINLNFIEKIEPWFSGGLQVTLQGKGEKIEISRRQSIRFKELLSL</sequence>
<dbReference type="EMBL" id="CP029346">
    <property type="protein sequence ID" value="AWL08271.1"/>
    <property type="molecule type" value="Genomic_DNA"/>
</dbReference>
<dbReference type="Pfam" id="PF00072">
    <property type="entry name" value="Response_reg"/>
    <property type="match status" value="1"/>
</dbReference>
<dbReference type="PROSITE" id="PS50930">
    <property type="entry name" value="HTH_LYTTR"/>
    <property type="match status" value="1"/>
</dbReference>
<dbReference type="InterPro" id="IPR001789">
    <property type="entry name" value="Sig_transdc_resp-reg_receiver"/>
</dbReference>
<dbReference type="RefSeq" id="WP_109322034.1">
    <property type="nucleotide sequence ID" value="NZ_CP029346.1"/>
</dbReference>
<dbReference type="Pfam" id="PF04397">
    <property type="entry name" value="LytTR"/>
    <property type="match status" value="1"/>
</dbReference>
<dbReference type="OrthoDB" id="1646880at2"/>
<dbReference type="PROSITE" id="PS50110">
    <property type="entry name" value="RESPONSE_REGULATORY"/>
    <property type="match status" value="1"/>
</dbReference>
<dbReference type="AlphaFoldDB" id="A0A2S2DSA2"/>
<dbReference type="Gene3D" id="3.40.50.2300">
    <property type="match status" value="1"/>
</dbReference>
<dbReference type="PANTHER" id="PTHR37299:SF1">
    <property type="entry name" value="STAGE 0 SPORULATION PROTEIN A HOMOLOG"/>
    <property type="match status" value="1"/>
</dbReference>
<dbReference type="InterPro" id="IPR046947">
    <property type="entry name" value="LytR-like"/>
</dbReference>
<dbReference type="KEGG" id="psez:HME7025_00398"/>